<evidence type="ECO:0000256" key="2">
    <source>
        <dbReference type="PIRSR" id="PIRSR602401-1"/>
    </source>
</evidence>
<keyword evidence="2" id="KW-0479">Metal-binding</keyword>
<dbReference type="GO" id="GO:0020037">
    <property type="term" value="F:heme binding"/>
    <property type="evidence" value="ECO:0007669"/>
    <property type="project" value="InterPro"/>
</dbReference>
<name>A0AAC8Q828_9BACT</name>
<dbReference type="GO" id="GO:0004497">
    <property type="term" value="F:monooxygenase activity"/>
    <property type="evidence" value="ECO:0007669"/>
    <property type="project" value="InterPro"/>
</dbReference>
<evidence type="ECO:0000256" key="1">
    <source>
        <dbReference type="ARBA" id="ARBA00010617"/>
    </source>
</evidence>
<keyword evidence="6" id="KW-1185">Reference proteome</keyword>
<proteinExistence type="inferred from homology"/>
<evidence type="ECO:0000313" key="5">
    <source>
        <dbReference type="Proteomes" id="UP000035579"/>
    </source>
</evidence>
<dbReference type="PRINTS" id="PR00385">
    <property type="entry name" value="P450"/>
</dbReference>
<comment type="cofactor">
    <cofactor evidence="2">
        <name>heme</name>
        <dbReference type="ChEBI" id="CHEBI:30413"/>
    </cofactor>
</comment>
<feature type="binding site" description="axial binding residue" evidence="2">
    <location>
        <position position="381"/>
    </location>
    <ligand>
        <name>heme</name>
        <dbReference type="ChEBI" id="CHEBI:30413"/>
    </ligand>
    <ligandPart>
        <name>Fe</name>
        <dbReference type="ChEBI" id="CHEBI:18248"/>
    </ligandPart>
</feature>
<keyword evidence="2" id="KW-0349">Heme</keyword>
<dbReference type="GO" id="GO:0005506">
    <property type="term" value="F:iron ion binding"/>
    <property type="evidence" value="ECO:0007669"/>
    <property type="project" value="InterPro"/>
</dbReference>
<dbReference type="Proteomes" id="UP000035579">
    <property type="component" value="Chromosome"/>
</dbReference>
<dbReference type="Gene3D" id="1.10.630.10">
    <property type="entry name" value="Cytochrome P450"/>
    <property type="match status" value="1"/>
</dbReference>
<evidence type="ECO:0000313" key="4">
    <source>
        <dbReference type="EMBL" id="REG23315.1"/>
    </source>
</evidence>
<accession>A0AAC8Q828</accession>
<dbReference type="EMBL" id="CP011509">
    <property type="protein sequence ID" value="AKJ02770.1"/>
    <property type="molecule type" value="Genomic_DNA"/>
</dbReference>
<evidence type="ECO:0000313" key="6">
    <source>
        <dbReference type="Proteomes" id="UP000256345"/>
    </source>
</evidence>
<comment type="similarity">
    <text evidence="1">Belongs to the cytochrome P450 family.</text>
</comment>
<dbReference type="SUPFAM" id="SSF48264">
    <property type="entry name" value="Cytochrome P450"/>
    <property type="match status" value="1"/>
</dbReference>
<sequence>MPLLGEFGSQFRLFSDFIGGLSELQRHGPLVSLARGSGRCILVFGPEYVQQVLSNPSLFLSLEPGKNAPPGSSLRRLWTGLGTTNGEVHKKGRRLMLPAFHKKRVEGYRDDMVSLFQRMLDGWRPGETRDLSADMRRVTLLVVTKALFGLEDEQECIAHGELLSEWFRLFGSASVQLLQHDWPLLPYRRVMRISEKGEAAIRDIIARKRRDGGGGHDVLSLLLEARDEDGGSLSDEELVGHITILFLAGHETTANALTWTLFLLDQHPDVHAALVDELQGTLRGEAPALEQLEQLPLLDRVIKESMRILTPVPLSQRMAAAPFEMGGYSFDAGTEILYSPYVTHRMPELYPEPARFLPERWKTLDPPVYAYIPFANGPRRCLGATLAMMELKLALAMMLQRYRLALVPGSRIDREVLITLNPKHGMPMTVHAQDRRFTRAPWRGNVREMLALD</sequence>
<protein>
    <submittedName>
        <fullName evidence="3 4">Cytochrome P450</fullName>
    </submittedName>
</protein>
<dbReference type="Proteomes" id="UP000256345">
    <property type="component" value="Unassembled WGS sequence"/>
</dbReference>
<dbReference type="CDD" id="cd11053">
    <property type="entry name" value="CYP110-like"/>
    <property type="match status" value="1"/>
</dbReference>
<dbReference type="GO" id="GO:0016705">
    <property type="term" value="F:oxidoreductase activity, acting on paired donors, with incorporation or reduction of molecular oxygen"/>
    <property type="evidence" value="ECO:0007669"/>
    <property type="project" value="InterPro"/>
</dbReference>
<dbReference type="PRINTS" id="PR00463">
    <property type="entry name" value="EP450I"/>
</dbReference>
<dbReference type="InterPro" id="IPR002401">
    <property type="entry name" value="Cyt_P450_E_grp-I"/>
</dbReference>
<dbReference type="PANTHER" id="PTHR24305:SF166">
    <property type="entry name" value="CYTOCHROME P450 12A4, MITOCHONDRIAL-RELATED"/>
    <property type="match status" value="1"/>
</dbReference>
<dbReference type="Pfam" id="PF00067">
    <property type="entry name" value="p450"/>
    <property type="match status" value="1"/>
</dbReference>
<reference evidence="3 5" key="1">
    <citation type="submission" date="2015-05" db="EMBL/GenBank/DDBJ databases">
        <title>Genome assembly of Archangium gephyra DSM 2261.</title>
        <authorList>
            <person name="Sharma G."/>
            <person name="Subramanian S."/>
        </authorList>
    </citation>
    <scope>NUCLEOTIDE SEQUENCE [LARGE SCALE GENOMIC DNA]</scope>
    <source>
        <strain evidence="3 5">DSM 2261</strain>
    </source>
</reference>
<dbReference type="InterPro" id="IPR001128">
    <property type="entry name" value="Cyt_P450"/>
</dbReference>
<dbReference type="EMBL" id="QUMU01000017">
    <property type="protein sequence ID" value="REG23315.1"/>
    <property type="molecule type" value="Genomic_DNA"/>
</dbReference>
<evidence type="ECO:0000313" key="3">
    <source>
        <dbReference type="EMBL" id="AKJ02770.1"/>
    </source>
</evidence>
<dbReference type="AlphaFoldDB" id="A0AAC8Q828"/>
<gene>
    <name evidence="3" type="ORF">AA314_04396</name>
    <name evidence="4" type="ORF">ATI61_117160</name>
</gene>
<reference evidence="4 6" key="2">
    <citation type="submission" date="2018-08" db="EMBL/GenBank/DDBJ databases">
        <title>Genomic Encyclopedia of Archaeal and Bacterial Type Strains, Phase II (KMG-II): from individual species to whole genera.</title>
        <authorList>
            <person name="Goeker M."/>
        </authorList>
    </citation>
    <scope>NUCLEOTIDE SEQUENCE [LARGE SCALE GENOMIC DNA]</scope>
    <source>
        <strain evidence="4 6">DSM 2261</strain>
    </source>
</reference>
<organism evidence="3 5">
    <name type="scientific">Archangium gephyra</name>
    <dbReference type="NCBI Taxonomy" id="48"/>
    <lineage>
        <taxon>Bacteria</taxon>
        <taxon>Pseudomonadati</taxon>
        <taxon>Myxococcota</taxon>
        <taxon>Myxococcia</taxon>
        <taxon>Myxococcales</taxon>
        <taxon>Cystobacterineae</taxon>
        <taxon>Archangiaceae</taxon>
        <taxon>Archangium</taxon>
    </lineage>
</organism>
<dbReference type="InterPro" id="IPR050121">
    <property type="entry name" value="Cytochrome_P450_monoxygenase"/>
</dbReference>
<dbReference type="InterPro" id="IPR036396">
    <property type="entry name" value="Cyt_P450_sf"/>
</dbReference>
<dbReference type="KEGG" id="age:AA314_04396"/>
<keyword evidence="2" id="KW-0408">Iron</keyword>
<dbReference type="PANTHER" id="PTHR24305">
    <property type="entry name" value="CYTOCHROME P450"/>
    <property type="match status" value="1"/>
</dbReference>